<evidence type="ECO:0008006" key="4">
    <source>
        <dbReference type="Google" id="ProtNLM"/>
    </source>
</evidence>
<organism evidence="2 3">
    <name type="scientific">Talaromyces proteolyticus</name>
    <dbReference type="NCBI Taxonomy" id="1131652"/>
    <lineage>
        <taxon>Eukaryota</taxon>
        <taxon>Fungi</taxon>
        <taxon>Dikarya</taxon>
        <taxon>Ascomycota</taxon>
        <taxon>Pezizomycotina</taxon>
        <taxon>Eurotiomycetes</taxon>
        <taxon>Eurotiomycetidae</taxon>
        <taxon>Eurotiales</taxon>
        <taxon>Trichocomaceae</taxon>
        <taxon>Talaromyces</taxon>
        <taxon>Talaromyces sect. Bacilispori</taxon>
    </lineage>
</organism>
<evidence type="ECO:0000313" key="2">
    <source>
        <dbReference type="EMBL" id="KAH8698367.1"/>
    </source>
</evidence>
<protein>
    <recommendedName>
        <fullName evidence="4">HypA protein</fullName>
    </recommendedName>
</protein>
<evidence type="ECO:0000313" key="3">
    <source>
        <dbReference type="Proteomes" id="UP001201262"/>
    </source>
</evidence>
<name>A0AAD4PWP6_9EURO</name>
<accession>A0AAD4PWP6</accession>
<dbReference type="EMBL" id="JAJTJA010000005">
    <property type="protein sequence ID" value="KAH8698367.1"/>
    <property type="molecule type" value="Genomic_DNA"/>
</dbReference>
<dbReference type="InterPro" id="IPR025337">
    <property type="entry name" value="Questin_oxidase-like"/>
</dbReference>
<dbReference type="Pfam" id="PF14027">
    <property type="entry name" value="Questin_oxidase"/>
    <property type="match status" value="1"/>
</dbReference>
<dbReference type="RefSeq" id="XP_046072831.1">
    <property type="nucleotide sequence ID" value="XM_046220213.1"/>
</dbReference>
<comment type="caution">
    <text evidence="2">The sequence shown here is derived from an EMBL/GenBank/DDBJ whole genome shotgun (WGS) entry which is preliminary data.</text>
</comment>
<sequence length="466" mass="53350">MSTAYRYKLDPIETPGYCHVGNKLTQESADVASLILQSNRTAYHVFTTDFDKMGAYLHNHIVHHVTALWALGADEETMIFHKKNNENYQLLPRKFPEESIIEEMKTEKGFRKYRGSQDHFLDYVTFFEREIDELGYQEVLQKYVVGGGEIADDILARMYHGYVHSLMYLGQGLEFKQLPLVAEALAQAVSHNDMYYNDFLKYTELQAQYSPEPRLSLLECLEACREDPVISTCSSVDIHHQVVNGSWKVEKEMIRDYVCGKAFKEMATVCARYRVDEDDVERATAELINTAVYMAAAAQRPPHQCRYDFFLIHGSNSSIWQTALTQEPSLTPAQKARLIEYTGRVILMLYAGMGSPALNIDWLLTQQWHEPGTGWDRVIERVIHHKDDGHMAKLVRVIRHAEEVSRPYEDRPEFPMKSHMFLPAAQAAIDSGSDKPMSGVLHFDFVRGSAFPEAWAKVPRRGEVVA</sequence>
<dbReference type="PANTHER" id="PTHR35870:SF1">
    <property type="entry name" value="PROTEIN, PUTATIVE (AFU_ORTHOLOGUE AFUA_5G03330)-RELATED"/>
    <property type="match status" value="1"/>
</dbReference>
<keyword evidence="1" id="KW-0560">Oxidoreductase</keyword>
<dbReference type="GO" id="GO:0016491">
    <property type="term" value="F:oxidoreductase activity"/>
    <property type="evidence" value="ECO:0007669"/>
    <property type="project" value="UniProtKB-KW"/>
</dbReference>
<reference evidence="2" key="1">
    <citation type="submission" date="2021-12" db="EMBL/GenBank/DDBJ databases">
        <title>Convergent genome expansion in fungi linked to evolution of root-endophyte symbiosis.</title>
        <authorList>
            <consortium name="DOE Joint Genome Institute"/>
            <person name="Ke Y.-H."/>
            <person name="Bonito G."/>
            <person name="Liao H.-L."/>
            <person name="Looney B."/>
            <person name="Rojas-Flechas A."/>
            <person name="Nash J."/>
            <person name="Hameed K."/>
            <person name="Schadt C."/>
            <person name="Martin F."/>
            <person name="Crous P.W."/>
            <person name="Miettinen O."/>
            <person name="Magnuson J.K."/>
            <person name="Labbe J."/>
            <person name="Jacobson D."/>
            <person name="Doktycz M.J."/>
            <person name="Veneault-Fourrey C."/>
            <person name="Kuo A."/>
            <person name="Mondo S."/>
            <person name="Calhoun S."/>
            <person name="Riley R."/>
            <person name="Ohm R."/>
            <person name="LaButti K."/>
            <person name="Andreopoulos B."/>
            <person name="Pangilinan J."/>
            <person name="Nolan M."/>
            <person name="Tritt A."/>
            <person name="Clum A."/>
            <person name="Lipzen A."/>
            <person name="Daum C."/>
            <person name="Barry K."/>
            <person name="Grigoriev I.V."/>
            <person name="Vilgalys R."/>
        </authorList>
    </citation>
    <scope>NUCLEOTIDE SEQUENCE</scope>
    <source>
        <strain evidence="2">PMI_201</strain>
    </source>
</reference>
<proteinExistence type="predicted"/>
<keyword evidence="3" id="KW-1185">Reference proteome</keyword>
<dbReference type="GeneID" id="70250500"/>
<dbReference type="PANTHER" id="PTHR35870">
    <property type="entry name" value="PROTEIN, PUTATIVE (AFU_ORTHOLOGUE AFUA_5G03330)-RELATED"/>
    <property type="match status" value="1"/>
</dbReference>
<dbReference type="Proteomes" id="UP001201262">
    <property type="component" value="Unassembled WGS sequence"/>
</dbReference>
<gene>
    <name evidence="2" type="ORF">BGW36DRAFT_426077</name>
</gene>
<evidence type="ECO:0000256" key="1">
    <source>
        <dbReference type="ARBA" id="ARBA00023002"/>
    </source>
</evidence>
<dbReference type="AlphaFoldDB" id="A0AAD4PWP6"/>